<dbReference type="KEGG" id="pais:PFX98_12390"/>
<reference evidence="2" key="1">
    <citation type="submission" date="2023-01" db="EMBL/GenBank/DDBJ databases">
        <title>Whole genome sequence of Paucibacter sp. S2-9 isolated from pond sediment.</title>
        <authorList>
            <person name="Jung J.Y."/>
        </authorList>
    </citation>
    <scope>NUCLEOTIDE SEQUENCE</scope>
    <source>
        <strain evidence="2">S2-9</strain>
    </source>
</reference>
<dbReference type="Proteomes" id="UP001177769">
    <property type="component" value="Chromosome"/>
</dbReference>
<gene>
    <name evidence="2" type="ORF">PFX98_12390</name>
</gene>
<name>A0AA95SJA5_9BURK</name>
<feature type="compositionally biased region" description="Basic and acidic residues" evidence="1">
    <location>
        <begin position="24"/>
        <end position="43"/>
    </location>
</feature>
<dbReference type="AlphaFoldDB" id="A0AA95SJA5"/>
<dbReference type="RefSeq" id="WP_285230813.1">
    <property type="nucleotide sequence ID" value="NZ_CP116346.1"/>
</dbReference>
<accession>A0AA95SJA5</accession>
<organism evidence="2 3">
    <name type="scientific">Paucibacter sediminis</name>
    <dbReference type="NCBI Taxonomy" id="3019553"/>
    <lineage>
        <taxon>Bacteria</taxon>
        <taxon>Pseudomonadati</taxon>
        <taxon>Pseudomonadota</taxon>
        <taxon>Betaproteobacteria</taxon>
        <taxon>Burkholderiales</taxon>
        <taxon>Sphaerotilaceae</taxon>
        <taxon>Roseateles</taxon>
    </lineage>
</organism>
<feature type="compositionally biased region" description="Low complexity" evidence="1">
    <location>
        <begin position="1"/>
        <end position="21"/>
    </location>
</feature>
<dbReference type="EMBL" id="CP116346">
    <property type="protein sequence ID" value="WIT09743.1"/>
    <property type="molecule type" value="Genomic_DNA"/>
</dbReference>
<protein>
    <submittedName>
        <fullName evidence="2">Uncharacterized protein</fullName>
    </submittedName>
</protein>
<sequence length="163" mass="16580">MVTSIPSTSAANPAAAASAPTQRPHADEALKRQEAATHNKPVTEDDTTVVQISQQGAKLAEQAVAGQPAKTAPAQPAAETGATGATDVTGTAAQASSNKPEAAFEPADGNKDGRVTEFEQQAYDFKHPKSLAELIAEEKAAAANGLSAGLKAYEEVARSGRSA</sequence>
<keyword evidence="3" id="KW-1185">Reference proteome</keyword>
<proteinExistence type="predicted"/>
<feature type="compositionally biased region" description="Low complexity" evidence="1">
    <location>
        <begin position="65"/>
        <end position="95"/>
    </location>
</feature>
<evidence type="ECO:0000313" key="3">
    <source>
        <dbReference type="Proteomes" id="UP001177769"/>
    </source>
</evidence>
<evidence type="ECO:0000256" key="1">
    <source>
        <dbReference type="SAM" id="MobiDB-lite"/>
    </source>
</evidence>
<evidence type="ECO:0000313" key="2">
    <source>
        <dbReference type="EMBL" id="WIT09743.1"/>
    </source>
</evidence>
<feature type="region of interest" description="Disordered" evidence="1">
    <location>
        <begin position="1"/>
        <end position="113"/>
    </location>
</feature>